<dbReference type="EMBL" id="LR798246">
    <property type="protein sequence ID" value="CAB5216919.1"/>
    <property type="molecule type" value="Genomic_DNA"/>
</dbReference>
<organism evidence="1">
    <name type="scientific">uncultured Caudovirales phage</name>
    <dbReference type="NCBI Taxonomy" id="2100421"/>
    <lineage>
        <taxon>Viruses</taxon>
        <taxon>Duplodnaviria</taxon>
        <taxon>Heunggongvirae</taxon>
        <taxon>Uroviricota</taxon>
        <taxon>Caudoviricetes</taxon>
        <taxon>Peduoviridae</taxon>
        <taxon>Maltschvirus</taxon>
        <taxon>Maltschvirus maltsch</taxon>
    </lineage>
</organism>
<evidence type="ECO:0000313" key="1">
    <source>
        <dbReference type="EMBL" id="CAB5216919.1"/>
    </source>
</evidence>
<sequence>MSVSIKSNPSILINGQKSNWFSAHQPITFEMQRKDAIVLTKYKIGQEVHFKLNITIPASVKIGQKVNYIQGIYSKTLTIKSIAGNYLKFDYDRTLLGGVIGFFNFTEAYTGYFIETKVSYINNSTYETIGTLKNKTDIFGIAKVSVQELLSTKCINQNDFNYKTINLHQIGEGSKFNIQIREIYNRFNGTFTTLNNANVLYYTNSTKQVQEKYGYNMGNYVPTYDDTRTDKAKFQSVFKRPTYFVGYPFSLNFIYSDNMENYQLVRKEETKDINGNSIEITTDNLSVNSRYYANRLMLKQNYLSSVKTIDIWIETNGVTTQNPFVGGHDYVATNFIRGFTKHNEYLIPQIHIFDVNQNYDGFNKLKEYNKTYIKTFYE</sequence>
<protein>
    <submittedName>
        <fullName evidence="1">Uncharacterized protein</fullName>
    </submittedName>
</protein>
<proteinExistence type="predicted"/>
<reference evidence="1" key="1">
    <citation type="submission" date="2020-05" db="EMBL/GenBank/DDBJ databases">
        <authorList>
            <person name="Chiriac C."/>
            <person name="Salcher M."/>
            <person name="Ghai R."/>
            <person name="Kavagutti S V."/>
        </authorList>
    </citation>
    <scope>NUCLEOTIDE SEQUENCE</scope>
</reference>
<name>A0A6J7WMY6_9CAUD</name>
<accession>A0A6J7WMY6</accession>
<gene>
    <name evidence="1" type="ORF">UFOVP200_15</name>
</gene>